<dbReference type="Proteomes" id="UP001279681">
    <property type="component" value="Unassembled WGS sequence"/>
</dbReference>
<evidence type="ECO:0000313" key="1">
    <source>
        <dbReference type="EMBL" id="MDX8335663.1"/>
    </source>
</evidence>
<proteinExistence type="predicted"/>
<name>A0ABU4WB03_9FUSO</name>
<organism evidence="1 2">
    <name type="scientific">Candidatus Cetobacterium colombiensis</name>
    <dbReference type="NCBI Taxonomy" id="3073100"/>
    <lineage>
        <taxon>Bacteria</taxon>
        <taxon>Fusobacteriati</taxon>
        <taxon>Fusobacteriota</taxon>
        <taxon>Fusobacteriia</taxon>
        <taxon>Fusobacteriales</taxon>
        <taxon>Fusobacteriaceae</taxon>
        <taxon>Cetobacterium</taxon>
    </lineage>
</organism>
<reference evidence="2" key="1">
    <citation type="submission" date="2023-07" db="EMBL/GenBank/DDBJ databases">
        <authorList>
            <person name="Colorado M.A."/>
            <person name="Villamil L.M."/>
            <person name="Melo J.F."/>
            <person name="Rodriguez J.A."/>
            <person name="Ruiz R.Y."/>
        </authorList>
    </citation>
    <scope>NUCLEOTIDE SEQUENCE [LARGE SCALE GENOMIC DNA]</scope>
    <source>
        <strain evidence="2">C33</strain>
    </source>
</reference>
<keyword evidence="2" id="KW-1185">Reference proteome</keyword>
<dbReference type="EMBL" id="JAVIKH010000003">
    <property type="protein sequence ID" value="MDX8335663.1"/>
    <property type="molecule type" value="Genomic_DNA"/>
</dbReference>
<protein>
    <submittedName>
        <fullName evidence="1">Uncharacterized protein</fullName>
    </submittedName>
</protein>
<gene>
    <name evidence="1" type="ORF">RFV38_03955</name>
</gene>
<sequence length="333" mass="39811">MKRIILICIFFLRSISSFSLESIKVNNGEYLIDFDSLLIKWKSKDEDIILSSSQEYSKTKIIYKTEREIKIERKDTIILFNFFDDYISVKGELKSENFLFPFIRFEADEFILPLKNGKRIPADDKIWNKYLENKLDKAQGSSTFSMNFFVVKSNGKYITYTYDNRYHNEISYKDKKIEFLHNFSKLSKNNEITFKIYHKVLTITESAKLYRNELIKTGKFKALKEKIKENKNIEKLLGAPHFYIVGEVFFSMEDIKNFNGFFKTFMKERENKNSFLNLLLSQKNLTVKEFENFIKELKVDKNLNLYEKRTLVRYINEILYNESVNGKFLLLFF</sequence>
<comment type="caution">
    <text evidence="1">The sequence shown here is derived from an EMBL/GenBank/DDBJ whole genome shotgun (WGS) entry which is preliminary data.</text>
</comment>
<accession>A0ABU4WB03</accession>
<dbReference type="RefSeq" id="WP_320313069.1">
    <property type="nucleotide sequence ID" value="NZ_JAVIKH010000003.1"/>
</dbReference>
<evidence type="ECO:0000313" key="2">
    <source>
        <dbReference type="Proteomes" id="UP001279681"/>
    </source>
</evidence>